<name>A0A518GES6_9BACT</name>
<feature type="compositionally biased region" description="Basic and acidic residues" evidence="1">
    <location>
        <begin position="294"/>
        <end position="310"/>
    </location>
</feature>
<sequence length="667" mass="71241">MMKRRWTSVAKYVALGCSCWTPGFTMSTLVAGESAGGAHEAVAEESAEAMFLPYARFKIPFSIDAHGAEPSQVQLWVSTDEGANWQMHGTANSEQRFFEFRAASEGIYWFSVRTLDPGGVETPSDKPPLKVQIDTSKPRAAVRGDIDSTGRFIVDVRVQDEFLNLATASLRMRTDRNSNWQDVSLEDFESIDGIFEAHASPKLEPCREVALAFTIADRAGNVGEATFKLDMPRTAANASEMTLASNRNSKTSVQGSDAKATAVPPASADPKYPQLVPLAGAIPWEPTGTARSASESREIGQPKPAADGEVRPGQLVSTNTPTPSSVQPQEPGLMLSSPATTAEELPLPKSYTSHAVPPTPPAVTPAGPTSNATPVTVPSPPAVFETSPLSLKPELSLEPGAAQLAPSLAAEGAATEPGVGPVAGRQPESGEARERLDERLPVTSPGVPPDTNGPLNLGKAFHSNSRAFSLDYSVEALGGGSLAEVELWGTEDGGRSWQKWGVDPDRVSPFDVQVGNDGLFGFRMVIIGSNGLVSNRPKDGEQADVWINIDTVQPTAKITRAVYGEGPEDGMLVIDYACTDSHIVDRATSLFYSPQVEGPWTTIATGLKNTQIYLWKPAPNMPNRVYLRLESTDKAGNVGQYTLDLPIDVNGLVPHGRIQGFRPISSN</sequence>
<evidence type="ECO:0000313" key="2">
    <source>
        <dbReference type="EMBL" id="QDV27104.1"/>
    </source>
</evidence>
<dbReference type="EMBL" id="CP036298">
    <property type="protein sequence ID" value="QDV27104.1"/>
    <property type="molecule type" value="Genomic_DNA"/>
</dbReference>
<evidence type="ECO:0008006" key="4">
    <source>
        <dbReference type="Google" id="ProtNLM"/>
    </source>
</evidence>
<feature type="compositionally biased region" description="Polar residues" evidence="1">
    <location>
        <begin position="315"/>
        <end position="328"/>
    </location>
</feature>
<feature type="region of interest" description="Disordered" evidence="1">
    <location>
        <begin position="409"/>
        <end position="434"/>
    </location>
</feature>
<keyword evidence="3" id="KW-1185">Reference proteome</keyword>
<evidence type="ECO:0000256" key="1">
    <source>
        <dbReference type="SAM" id="MobiDB-lite"/>
    </source>
</evidence>
<accession>A0A518GES6</accession>
<organism evidence="2 3">
    <name type="scientific">Aureliella helgolandensis</name>
    <dbReference type="NCBI Taxonomy" id="2527968"/>
    <lineage>
        <taxon>Bacteria</taxon>
        <taxon>Pseudomonadati</taxon>
        <taxon>Planctomycetota</taxon>
        <taxon>Planctomycetia</taxon>
        <taxon>Pirellulales</taxon>
        <taxon>Pirellulaceae</taxon>
        <taxon>Aureliella</taxon>
    </lineage>
</organism>
<feature type="compositionally biased region" description="Polar residues" evidence="1">
    <location>
        <begin position="240"/>
        <end position="255"/>
    </location>
</feature>
<reference evidence="2 3" key="1">
    <citation type="submission" date="2019-02" db="EMBL/GenBank/DDBJ databases">
        <title>Deep-cultivation of Planctomycetes and their phenomic and genomic characterization uncovers novel biology.</title>
        <authorList>
            <person name="Wiegand S."/>
            <person name="Jogler M."/>
            <person name="Boedeker C."/>
            <person name="Pinto D."/>
            <person name="Vollmers J."/>
            <person name="Rivas-Marin E."/>
            <person name="Kohn T."/>
            <person name="Peeters S.H."/>
            <person name="Heuer A."/>
            <person name="Rast P."/>
            <person name="Oberbeckmann S."/>
            <person name="Bunk B."/>
            <person name="Jeske O."/>
            <person name="Meyerdierks A."/>
            <person name="Storesund J.E."/>
            <person name="Kallscheuer N."/>
            <person name="Luecker S."/>
            <person name="Lage O.M."/>
            <person name="Pohl T."/>
            <person name="Merkel B.J."/>
            <person name="Hornburger P."/>
            <person name="Mueller R.-W."/>
            <person name="Bruemmer F."/>
            <person name="Labrenz M."/>
            <person name="Spormann A.M."/>
            <person name="Op den Camp H."/>
            <person name="Overmann J."/>
            <person name="Amann R."/>
            <person name="Jetten M.S.M."/>
            <person name="Mascher T."/>
            <person name="Medema M.H."/>
            <person name="Devos D.P."/>
            <person name="Kaster A.-K."/>
            <person name="Ovreas L."/>
            <person name="Rohde M."/>
            <person name="Galperin M.Y."/>
            <person name="Jogler C."/>
        </authorList>
    </citation>
    <scope>NUCLEOTIDE SEQUENCE [LARGE SCALE GENOMIC DNA]</scope>
    <source>
        <strain evidence="2 3">Q31a</strain>
    </source>
</reference>
<evidence type="ECO:0000313" key="3">
    <source>
        <dbReference type="Proteomes" id="UP000318017"/>
    </source>
</evidence>
<proteinExistence type="predicted"/>
<dbReference type="AlphaFoldDB" id="A0A518GES6"/>
<dbReference type="Proteomes" id="UP000318017">
    <property type="component" value="Chromosome"/>
</dbReference>
<feature type="region of interest" description="Disordered" evidence="1">
    <location>
        <begin position="240"/>
        <end position="336"/>
    </location>
</feature>
<protein>
    <recommendedName>
        <fullName evidence="4">Ser-Thr-rich glycosyl-phosphatidyl-inositol-anchored membrane family protein</fullName>
    </recommendedName>
</protein>
<dbReference type="KEGG" id="ahel:Q31a_54910"/>
<gene>
    <name evidence="2" type="ORF">Q31a_54910</name>
</gene>